<keyword evidence="1" id="KW-0812">Transmembrane</keyword>
<feature type="transmembrane region" description="Helical" evidence="1">
    <location>
        <begin position="37"/>
        <end position="60"/>
    </location>
</feature>
<accession>A0ABY7RT16</accession>
<dbReference type="EMBL" id="CP116221">
    <property type="protein sequence ID" value="WCO00250.1"/>
    <property type="molecule type" value="Genomic_DNA"/>
</dbReference>
<sequence length="147" mass="16702">MNIKNFRNILTFGIGILIISFSVFLTIKIAQNTSGNLTLAIISLIIFYSLSYLFIATSLIRMEYRKSEKGINIKINNEDKQLVIKNTGNGKSEVINNDNVKAIELYYSWNTNPFSSDLGYSKIMLNNDSKIFITQDKISQAEIKSLF</sequence>
<keyword evidence="1" id="KW-0472">Membrane</keyword>
<gene>
    <name evidence="2" type="ORF">MUN68_009200</name>
</gene>
<reference evidence="2 3" key="1">
    <citation type="submission" date="2023-01" db="EMBL/GenBank/DDBJ databases">
        <title>Psychroserpens ponticola sp. nov., isolated from seawater.</title>
        <authorList>
            <person name="Kristyanto S."/>
            <person name="Jung J."/>
            <person name="Kim J.M."/>
            <person name="Jeon C.O."/>
        </authorList>
    </citation>
    <scope>NUCLEOTIDE SEQUENCE [LARGE SCALE GENOMIC DNA]</scope>
    <source>
        <strain evidence="2 3">MSW6</strain>
    </source>
</reference>
<organism evidence="2 3">
    <name type="scientific">Psychroserpens ponticola</name>
    <dbReference type="NCBI Taxonomy" id="2932268"/>
    <lineage>
        <taxon>Bacteria</taxon>
        <taxon>Pseudomonadati</taxon>
        <taxon>Bacteroidota</taxon>
        <taxon>Flavobacteriia</taxon>
        <taxon>Flavobacteriales</taxon>
        <taxon>Flavobacteriaceae</taxon>
        <taxon>Psychroserpens</taxon>
    </lineage>
</organism>
<dbReference type="Proteomes" id="UP001202717">
    <property type="component" value="Chromosome"/>
</dbReference>
<keyword evidence="1" id="KW-1133">Transmembrane helix</keyword>
<evidence type="ECO:0000313" key="2">
    <source>
        <dbReference type="EMBL" id="WCO00250.1"/>
    </source>
</evidence>
<keyword evidence="3" id="KW-1185">Reference proteome</keyword>
<protein>
    <submittedName>
        <fullName evidence="2">Uncharacterized protein</fullName>
    </submittedName>
</protein>
<proteinExistence type="predicted"/>
<evidence type="ECO:0000256" key="1">
    <source>
        <dbReference type="SAM" id="Phobius"/>
    </source>
</evidence>
<name>A0ABY7RT16_9FLAO</name>
<feature type="transmembrane region" description="Helical" evidence="1">
    <location>
        <begin position="9"/>
        <end position="31"/>
    </location>
</feature>
<evidence type="ECO:0000313" key="3">
    <source>
        <dbReference type="Proteomes" id="UP001202717"/>
    </source>
</evidence>
<dbReference type="RefSeq" id="WP_249997336.1">
    <property type="nucleotide sequence ID" value="NZ_CP116221.1"/>
</dbReference>